<dbReference type="InterPro" id="IPR056256">
    <property type="entry name" value="CILP-1/2_b-sand_dom2"/>
</dbReference>
<organism evidence="9 10">
    <name type="scientific">Ciona intestinalis</name>
    <name type="common">Transparent sea squirt</name>
    <name type="synonym">Ascidia intestinalis</name>
    <dbReference type="NCBI Taxonomy" id="7719"/>
    <lineage>
        <taxon>Eukaryota</taxon>
        <taxon>Metazoa</taxon>
        <taxon>Chordata</taxon>
        <taxon>Tunicata</taxon>
        <taxon>Ascidiacea</taxon>
        <taxon>Phlebobranchia</taxon>
        <taxon>Cionidae</taxon>
        <taxon>Ciona</taxon>
    </lineage>
</organism>
<feature type="domain" description="Cartilage intermediate layer protein 1/2 beta-sandwich" evidence="6">
    <location>
        <begin position="147"/>
        <end position="236"/>
    </location>
</feature>
<keyword evidence="4" id="KW-0325">Glycoprotein</keyword>
<dbReference type="PANTHER" id="PTHR15031">
    <property type="entry name" value="CARTILAGE INTERMEDIATE LAYER PROTEIN CLIP"/>
    <property type="match status" value="1"/>
</dbReference>
<reference evidence="9" key="3">
    <citation type="submission" date="2025-09" db="UniProtKB">
        <authorList>
            <consortium name="Ensembl"/>
        </authorList>
    </citation>
    <scope>IDENTIFICATION</scope>
</reference>
<feature type="domain" description="Cartilage intermediate layer protein 1/2 beta-sandwich" evidence="8">
    <location>
        <begin position="404"/>
        <end position="561"/>
    </location>
</feature>
<dbReference type="InterPro" id="IPR039675">
    <property type="entry name" value="CILP1/CILP2"/>
</dbReference>
<dbReference type="InterPro" id="IPR008969">
    <property type="entry name" value="CarboxyPept-like_regulatory"/>
</dbReference>
<dbReference type="SUPFAM" id="SSF49464">
    <property type="entry name" value="Carboxypeptidase regulatory domain-like"/>
    <property type="match status" value="1"/>
</dbReference>
<comment type="subcellular location">
    <subcellularLocation>
        <location evidence="1">Secreted</location>
        <location evidence="1">Extracellular space</location>
        <location evidence="1">Extracellular matrix</location>
    </subcellularLocation>
</comment>
<dbReference type="AlphaFoldDB" id="F6U4Y0"/>
<dbReference type="Pfam" id="PF23591">
    <property type="entry name" value="CILP"/>
    <property type="match status" value="1"/>
</dbReference>
<dbReference type="InterPro" id="IPR056258">
    <property type="entry name" value="CILP-1/2_C"/>
</dbReference>
<dbReference type="InterPro" id="IPR056257">
    <property type="entry name" value="CILP-1/2_8th"/>
</dbReference>
<evidence type="ECO:0000259" key="5">
    <source>
        <dbReference type="Pfam" id="PF12714"/>
    </source>
</evidence>
<keyword evidence="2" id="KW-0964">Secreted</keyword>
<evidence type="ECO:0000313" key="9">
    <source>
        <dbReference type="Ensembl" id="ENSCINP00000004138.3"/>
    </source>
</evidence>
<dbReference type="Pfam" id="PF23730">
    <property type="entry name" value="CILP_8th"/>
    <property type="match status" value="1"/>
</dbReference>
<dbReference type="STRING" id="7719.ENSCINP00000004138"/>
<keyword evidence="3" id="KW-0272">Extracellular matrix</keyword>
<evidence type="ECO:0000259" key="8">
    <source>
        <dbReference type="Pfam" id="PF23730"/>
    </source>
</evidence>
<feature type="domain" description="Cartilage intermediate layer protein 1/2 C-terminal" evidence="7">
    <location>
        <begin position="567"/>
        <end position="761"/>
    </location>
</feature>
<keyword evidence="10" id="KW-1185">Reference proteome</keyword>
<dbReference type="InParanoid" id="F6U4Y0"/>
<dbReference type="GeneTree" id="ENSGT00390000008152"/>
<evidence type="ECO:0000256" key="4">
    <source>
        <dbReference type="ARBA" id="ARBA00023180"/>
    </source>
</evidence>
<gene>
    <name evidence="9" type="primary">clip-like</name>
</gene>
<dbReference type="Pfam" id="PF23599">
    <property type="entry name" value="CILP_C"/>
    <property type="match status" value="1"/>
</dbReference>
<sequence>MSGTFCVPFSQCGCVDNGRYYMNDESFYTANCERHCDCLNGQLLCSDAGCRTGEKCGADDDGRLRCLQPTSSCNEVPIGKNIRLPPSCAVTYFDVGACPSVVCPGTNFFETQCCGVVERRMVQVDCGNGETISVSKVTRCGCSTCIKQTITVSGKVYGLNADGTEMPLSHGTVIRNNRSAATTDVNGKFSLNVDSDVDRLVLTFVDRFRRLMTTTKILEFKRLGGAIFHNIRVPLKESVHNFISTDRGDFHPTSHGRTSVINIMVEPNSYFQKSGSSYNGRVRSSITYIDPRDVSSYLEAPSDLRTEDGRVMRSYGMFELDFRNFQNYELDVRNIRISLQASEVGILSEQRQMRMWSLNPVNGLWYDEGEMALISSAQGMQLTANIALVQTRRLLNIDVASPRTCYAKVRAYGSDAFNIWDQVSYILVDAVFREATDSRWRNFGSSLTLPNSGACLRVFCDVADSNAFTATFTASLNAEKSLDAASSINQDSAIIGVSDEILPLINYRRSGHGGSHQDTTSFTINLPQTSNVTHLDGPFYRDQFDCLTAPVTHDHFRFSMKPSALFEFNTIPIDENNIFFTWQNTPLIWWPRPNQFRSCYMKVKIIGTANAVVVESRNTVGSRQDVLHQLYGIREDSSVSNGVESTACIEFKCSGVSLDQQTDQTVVDITPRGSCSRTNVNVLLTNYLTERNSLADQVSIASFKMFAPTDPLGHNYGIYTVTTSDPITSKQLSKGRCMAGQSSITSSVMQVDNNVAVTFNCGSH</sequence>
<evidence type="ECO:0000259" key="6">
    <source>
        <dbReference type="Pfam" id="PF23591"/>
    </source>
</evidence>
<evidence type="ECO:0000256" key="3">
    <source>
        <dbReference type="ARBA" id="ARBA00022530"/>
    </source>
</evidence>
<feature type="domain" description="TILa" evidence="5">
    <location>
        <begin position="13"/>
        <end position="66"/>
    </location>
</feature>
<dbReference type="HOGENOM" id="CLU_008073_1_0_1"/>
<evidence type="ECO:0000259" key="7">
    <source>
        <dbReference type="Pfam" id="PF23599"/>
    </source>
</evidence>
<dbReference type="InterPro" id="IPR025615">
    <property type="entry name" value="TILa_dom"/>
</dbReference>
<reference evidence="9" key="2">
    <citation type="submission" date="2025-08" db="UniProtKB">
        <authorList>
            <consortium name="Ensembl"/>
        </authorList>
    </citation>
    <scope>IDENTIFICATION</scope>
</reference>
<dbReference type="PANTHER" id="PTHR15031:SF6">
    <property type="entry name" value="CARTILAGE INTERMEDIATE LAYER PROTEIN 1-LIKE ISOFORM X1"/>
    <property type="match status" value="1"/>
</dbReference>
<dbReference type="Proteomes" id="UP000008144">
    <property type="component" value="Unassembled WGS sequence"/>
</dbReference>
<name>F6U4Y0_CIOIN</name>
<protein>
    <submittedName>
        <fullName evidence="9">Cartilage intermediate layer protein-like</fullName>
    </submittedName>
</protein>
<proteinExistence type="predicted"/>
<evidence type="ECO:0000256" key="2">
    <source>
        <dbReference type="ARBA" id="ARBA00022525"/>
    </source>
</evidence>
<dbReference type="Ensembl" id="ENSCINT00000004138.3">
    <property type="protein sequence ID" value="ENSCINP00000004138.3"/>
    <property type="gene ID" value="ENSCING00000002041.3"/>
</dbReference>
<dbReference type="Pfam" id="PF12714">
    <property type="entry name" value="TILa"/>
    <property type="match status" value="1"/>
</dbReference>
<evidence type="ECO:0000256" key="1">
    <source>
        <dbReference type="ARBA" id="ARBA00004498"/>
    </source>
</evidence>
<dbReference type="OMA" id="RLEKPYM"/>
<evidence type="ECO:0000313" key="10">
    <source>
        <dbReference type="Proteomes" id="UP000008144"/>
    </source>
</evidence>
<reference evidence="10" key="1">
    <citation type="journal article" date="2002" name="Science">
        <title>The draft genome of Ciona intestinalis: insights into chordate and vertebrate origins.</title>
        <authorList>
            <person name="Dehal P."/>
            <person name="Satou Y."/>
            <person name="Campbell R.K."/>
            <person name="Chapman J."/>
            <person name="Degnan B."/>
            <person name="De Tomaso A."/>
            <person name="Davidson B."/>
            <person name="Di Gregorio A."/>
            <person name="Gelpke M."/>
            <person name="Goodstein D.M."/>
            <person name="Harafuji N."/>
            <person name="Hastings K.E."/>
            <person name="Ho I."/>
            <person name="Hotta K."/>
            <person name="Huang W."/>
            <person name="Kawashima T."/>
            <person name="Lemaire P."/>
            <person name="Martinez D."/>
            <person name="Meinertzhagen I.A."/>
            <person name="Necula S."/>
            <person name="Nonaka M."/>
            <person name="Putnam N."/>
            <person name="Rash S."/>
            <person name="Saiga H."/>
            <person name="Satake M."/>
            <person name="Terry A."/>
            <person name="Yamada L."/>
            <person name="Wang H.G."/>
            <person name="Awazu S."/>
            <person name="Azumi K."/>
            <person name="Boore J."/>
            <person name="Branno M."/>
            <person name="Chin-Bow S."/>
            <person name="DeSantis R."/>
            <person name="Doyle S."/>
            <person name="Francino P."/>
            <person name="Keys D.N."/>
            <person name="Haga S."/>
            <person name="Hayashi H."/>
            <person name="Hino K."/>
            <person name="Imai K.S."/>
            <person name="Inaba K."/>
            <person name="Kano S."/>
            <person name="Kobayashi K."/>
            <person name="Kobayashi M."/>
            <person name="Lee B.I."/>
            <person name="Makabe K.W."/>
            <person name="Manohar C."/>
            <person name="Matassi G."/>
            <person name="Medina M."/>
            <person name="Mochizuki Y."/>
            <person name="Mount S."/>
            <person name="Morishita T."/>
            <person name="Miura S."/>
            <person name="Nakayama A."/>
            <person name="Nishizaka S."/>
            <person name="Nomoto H."/>
            <person name="Ohta F."/>
            <person name="Oishi K."/>
            <person name="Rigoutsos I."/>
            <person name="Sano M."/>
            <person name="Sasaki A."/>
            <person name="Sasakura Y."/>
            <person name="Shoguchi E."/>
            <person name="Shin-i T."/>
            <person name="Spagnuolo A."/>
            <person name="Stainier D."/>
            <person name="Suzuki M.M."/>
            <person name="Tassy O."/>
            <person name="Takatori N."/>
            <person name="Tokuoka M."/>
            <person name="Yagi K."/>
            <person name="Yoshizaki F."/>
            <person name="Wada S."/>
            <person name="Zhang C."/>
            <person name="Hyatt P.D."/>
            <person name="Larimer F."/>
            <person name="Detter C."/>
            <person name="Doggett N."/>
            <person name="Glavina T."/>
            <person name="Hawkins T."/>
            <person name="Richardson P."/>
            <person name="Lucas S."/>
            <person name="Kohara Y."/>
            <person name="Levine M."/>
            <person name="Satoh N."/>
            <person name="Rokhsar D.S."/>
        </authorList>
    </citation>
    <scope>NUCLEOTIDE SEQUENCE [LARGE SCALE GENOMIC DNA]</scope>
</reference>
<accession>F6U4Y0</accession>